<keyword evidence="1" id="KW-0812">Transmembrane</keyword>
<evidence type="ECO:0000313" key="3">
    <source>
        <dbReference type="Proteomes" id="UP000236584"/>
    </source>
</evidence>
<evidence type="ECO:0000313" key="2">
    <source>
        <dbReference type="EMBL" id="AUV81505.1"/>
    </source>
</evidence>
<dbReference type="GeneID" id="35591910"/>
<reference evidence="2 3" key="1">
    <citation type="submission" date="2018-01" db="EMBL/GenBank/DDBJ databases">
        <title>Complete genome sequence of Salinigranum rubrum GX10T, an extremely halophilic archaeon isolated from a marine solar saltern.</title>
        <authorList>
            <person name="Han S."/>
        </authorList>
    </citation>
    <scope>NUCLEOTIDE SEQUENCE [LARGE SCALE GENOMIC DNA]</scope>
    <source>
        <strain evidence="2 3">GX10</strain>
    </source>
</reference>
<gene>
    <name evidence="2" type="ORF">C2R22_07430</name>
</gene>
<dbReference type="AlphaFoldDB" id="A0A2I8VHW8"/>
<dbReference type="RefSeq" id="WP_103425193.1">
    <property type="nucleotide sequence ID" value="NZ_CP026309.1"/>
</dbReference>
<keyword evidence="1" id="KW-0472">Membrane</keyword>
<dbReference type="InterPro" id="IPR055712">
    <property type="entry name" value="DUF7288"/>
</dbReference>
<dbReference type="KEGG" id="srub:C2R22_07430"/>
<evidence type="ECO:0000256" key="1">
    <source>
        <dbReference type="SAM" id="Phobius"/>
    </source>
</evidence>
<protein>
    <submittedName>
        <fullName evidence="2">Uncharacterized protein</fullName>
    </submittedName>
</protein>
<keyword evidence="3" id="KW-1185">Reference proteome</keyword>
<proteinExistence type="predicted"/>
<feature type="transmembrane region" description="Helical" evidence="1">
    <location>
        <begin position="21"/>
        <end position="41"/>
    </location>
</feature>
<dbReference type="Proteomes" id="UP000236584">
    <property type="component" value="Chromosome"/>
</dbReference>
<dbReference type="OrthoDB" id="324613at2157"/>
<organism evidence="2 3">
    <name type="scientific">Salinigranum rubrum</name>
    <dbReference type="NCBI Taxonomy" id="755307"/>
    <lineage>
        <taxon>Archaea</taxon>
        <taxon>Methanobacteriati</taxon>
        <taxon>Methanobacteriota</taxon>
        <taxon>Stenosarchaea group</taxon>
        <taxon>Halobacteria</taxon>
        <taxon>Halobacteriales</taxon>
        <taxon>Haloferacaceae</taxon>
        <taxon>Salinigranum</taxon>
    </lineage>
</organism>
<name>A0A2I8VHW8_9EURY</name>
<dbReference type="EMBL" id="CP026309">
    <property type="protein sequence ID" value="AUV81505.1"/>
    <property type="molecule type" value="Genomic_DNA"/>
</dbReference>
<dbReference type="Pfam" id="PF23959">
    <property type="entry name" value="DUF7288"/>
    <property type="match status" value="1"/>
</dbReference>
<accession>A0A2I8VHW8</accession>
<keyword evidence="1" id="KW-1133">Transmembrane helix</keyword>
<sequence length="210" mass="23026">MWEPRQRTRRPRLRTSSRGQAHTLEAFAAATILLASIVFALQVTAVTPLTASTSSQHIENQQEAVATGVLASAAENGTLKPTVLYVNNSSGNFHGNTFEGQYVSGGPPTPLGETLNETFLDRGIAFNLYVHHRTSDRTVRRKTVVRMGGPSDNAISARWRVTLYDDDVLYAADNTPTTHTLANSTTFYASDISPGTLYNVLEVEVVVWRM</sequence>